<reference evidence="1" key="1">
    <citation type="submission" date="2023-03" db="EMBL/GenBank/DDBJ databases">
        <title>Massive genome expansion in bonnet fungi (Mycena s.s.) driven by repeated elements and novel gene families across ecological guilds.</title>
        <authorList>
            <consortium name="Lawrence Berkeley National Laboratory"/>
            <person name="Harder C.B."/>
            <person name="Miyauchi S."/>
            <person name="Viragh M."/>
            <person name="Kuo A."/>
            <person name="Thoen E."/>
            <person name="Andreopoulos B."/>
            <person name="Lu D."/>
            <person name="Skrede I."/>
            <person name="Drula E."/>
            <person name="Henrissat B."/>
            <person name="Morin E."/>
            <person name="Kohler A."/>
            <person name="Barry K."/>
            <person name="LaButti K."/>
            <person name="Morin E."/>
            <person name="Salamov A."/>
            <person name="Lipzen A."/>
            <person name="Mereny Z."/>
            <person name="Hegedus B."/>
            <person name="Baldrian P."/>
            <person name="Stursova M."/>
            <person name="Weitz H."/>
            <person name="Taylor A."/>
            <person name="Grigoriev I.V."/>
            <person name="Nagy L.G."/>
            <person name="Martin F."/>
            <person name="Kauserud H."/>
        </authorList>
    </citation>
    <scope>NUCLEOTIDE SEQUENCE</scope>
    <source>
        <strain evidence="1">CBHHK182m</strain>
    </source>
</reference>
<name>A0AAD7IE52_9AGAR</name>
<feature type="non-terminal residue" evidence="1">
    <location>
        <position position="171"/>
    </location>
</feature>
<accession>A0AAD7IE52</accession>
<dbReference type="Proteomes" id="UP001215598">
    <property type="component" value="Unassembled WGS sequence"/>
</dbReference>
<evidence type="ECO:0000313" key="2">
    <source>
        <dbReference type="Proteomes" id="UP001215598"/>
    </source>
</evidence>
<evidence type="ECO:0000313" key="1">
    <source>
        <dbReference type="EMBL" id="KAJ7741069.1"/>
    </source>
</evidence>
<gene>
    <name evidence="1" type="ORF">B0H16DRAFT_1324164</name>
</gene>
<dbReference type="AlphaFoldDB" id="A0AAD7IE52"/>
<keyword evidence="2" id="KW-1185">Reference proteome</keyword>
<proteinExistence type="predicted"/>
<organism evidence="1 2">
    <name type="scientific">Mycena metata</name>
    <dbReference type="NCBI Taxonomy" id="1033252"/>
    <lineage>
        <taxon>Eukaryota</taxon>
        <taxon>Fungi</taxon>
        <taxon>Dikarya</taxon>
        <taxon>Basidiomycota</taxon>
        <taxon>Agaricomycotina</taxon>
        <taxon>Agaricomycetes</taxon>
        <taxon>Agaricomycetidae</taxon>
        <taxon>Agaricales</taxon>
        <taxon>Marasmiineae</taxon>
        <taxon>Mycenaceae</taxon>
        <taxon>Mycena</taxon>
    </lineage>
</organism>
<protein>
    <submittedName>
        <fullName evidence="1">Uncharacterized protein</fullName>
    </submittedName>
</protein>
<comment type="caution">
    <text evidence="1">The sequence shown here is derived from an EMBL/GenBank/DDBJ whole genome shotgun (WGS) entry which is preliminary data.</text>
</comment>
<sequence>MQEHEEDLRRLLGDEGARDELGLNRGRKAELRGEYLEGHDQLDTHLSRFRVLPVVNVLLGDRMPRPDRTPGEKDRWCRAMLILFKPWRLLEDLKHRGQSWTAAFNEMTFSDKAKETMLNMNVENECKDAKDKYEALRKAGKVKPLLPGHSGATASSDIESLTNALHRDAAL</sequence>
<dbReference type="EMBL" id="JARKIB010000100">
    <property type="protein sequence ID" value="KAJ7741069.1"/>
    <property type="molecule type" value="Genomic_DNA"/>
</dbReference>